<evidence type="ECO:0000313" key="2">
    <source>
        <dbReference type="Proteomes" id="UP000276133"/>
    </source>
</evidence>
<comment type="caution">
    <text evidence="1">The sequence shown here is derived from an EMBL/GenBank/DDBJ whole genome shotgun (WGS) entry which is preliminary data.</text>
</comment>
<dbReference type="AlphaFoldDB" id="A0A3M7STW0"/>
<protein>
    <submittedName>
        <fullName evidence="1">Uncharacterized protein</fullName>
    </submittedName>
</protein>
<accession>A0A3M7STW0</accession>
<keyword evidence="2" id="KW-1185">Reference proteome</keyword>
<name>A0A3M7STW0_BRAPC</name>
<organism evidence="1 2">
    <name type="scientific">Brachionus plicatilis</name>
    <name type="common">Marine rotifer</name>
    <name type="synonym">Brachionus muelleri</name>
    <dbReference type="NCBI Taxonomy" id="10195"/>
    <lineage>
        <taxon>Eukaryota</taxon>
        <taxon>Metazoa</taxon>
        <taxon>Spiralia</taxon>
        <taxon>Gnathifera</taxon>
        <taxon>Rotifera</taxon>
        <taxon>Eurotatoria</taxon>
        <taxon>Monogononta</taxon>
        <taxon>Pseudotrocha</taxon>
        <taxon>Ploima</taxon>
        <taxon>Brachionidae</taxon>
        <taxon>Brachionus</taxon>
    </lineage>
</organism>
<gene>
    <name evidence="1" type="ORF">BpHYR1_012763</name>
</gene>
<dbReference type="Proteomes" id="UP000276133">
    <property type="component" value="Unassembled WGS sequence"/>
</dbReference>
<sequence>MTLASPLWYWQIEDLQLLCKHRARVLQTVLDHSTEIQFCNNLVTRLDLATFFHLEFLMPESLVKVAQCLYLQQREDFYSIIRQKCSRLPTSQRLHRTC</sequence>
<reference evidence="1 2" key="1">
    <citation type="journal article" date="2018" name="Sci. Rep.">
        <title>Genomic signatures of local adaptation to the degree of environmental predictability in rotifers.</title>
        <authorList>
            <person name="Franch-Gras L."/>
            <person name="Hahn C."/>
            <person name="Garcia-Roger E.M."/>
            <person name="Carmona M.J."/>
            <person name="Serra M."/>
            <person name="Gomez A."/>
        </authorList>
    </citation>
    <scope>NUCLEOTIDE SEQUENCE [LARGE SCALE GENOMIC DNA]</scope>
    <source>
        <strain evidence="1">HYR1</strain>
    </source>
</reference>
<evidence type="ECO:0000313" key="1">
    <source>
        <dbReference type="EMBL" id="RNA39067.1"/>
    </source>
</evidence>
<proteinExistence type="predicted"/>
<dbReference type="EMBL" id="REGN01000792">
    <property type="protein sequence ID" value="RNA39067.1"/>
    <property type="molecule type" value="Genomic_DNA"/>
</dbReference>